<dbReference type="InterPro" id="IPR009061">
    <property type="entry name" value="DNA-bd_dom_put_sf"/>
</dbReference>
<organism evidence="7 8">
    <name type="scientific">Bowmanella yangjiangensis</name>
    <dbReference type="NCBI Taxonomy" id="2811230"/>
    <lineage>
        <taxon>Bacteria</taxon>
        <taxon>Pseudomonadati</taxon>
        <taxon>Pseudomonadota</taxon>
        <taxon>Gammaproteobacteria</taxon>
        <taxon>Alteromonadales</taxon>
        <taxon>Alteromonadaceae</taxon>
        <taxon>Bowmanella</taxon>
    </lineage>
</organism>
<dbReference type="SUPFAM" id="SSF46955">
    <property type="entry name" value="Putative DNA-binding domain"/>
    <property type="match status" value="1"/>
</dbReference>
<dbReference type="InterPro" id="IPR015358">
    <property type="entry name" value="Tscrpt_reg_MerR_DNA-bd"/>
</dbReference>
<accession>A0ABS3CYF7</accession>
<dbReference type="Pfam" id="PF09278">
    <property type="entry name" value="MerR-DNA-bind"/>
    <property type="match status" value="1"/>
</dbReference>
<dbReference type="PANTHER" id="PTHR30204">
    <property type="entry name" value="REDOX-CYCLING DRUG-SENSING TRANSCRIPTIONAL ACTIVATOR SOXR"/>
    <property type="match status" value="1"/>
</dbReference>
<dbReference type="PROSITE" id="PS50937">
    <property type="entry name" value="HTH_MERR_2"/>
    <property type="match status" value="1"/>
</dbReference>
<dbReference type="NCBIfam" id="TIGR02044">
    <property type="entry name" value="CueR"/>
    <property type="match status" value="1"/>
</dbReference>
<feature type="domain" description="HTH merR-type" evidence="6">
    <location>
        <begin position="4"/>
        <end position="73"/>
    </location>
</feature>
<dbReference type="SMART" id="SM00422">
    <property type="entry name" value="HTH_MERR"/>
    <property type="match status" value="1"/>
</dbReference>
<gene>
    <name evidence="7" type="primary">cueR</name>
    <name evidence="7" type="ORF">J0A65_20025</name>
</gene>
<dbReference type="CDD" id="cd01108">
    <property type="entry name" value="HTH_CueR"/>
    <property type="match status" value="1"/>
</dbReference>
<dbReference type="PROSITE" id="PS00552">
    <property type="entry name" value="HTH_MERR_1"/>
    <property type="match status" value="1"/>
</dbReference>
<dbReference type="InterPro" id="IPR047057">
    <property type="entry name" value="MerR_fam"/>
</dbReference>
<evidence type="ECO:0000256" key="1">
    <source>
        <dbReference type="ARBA" id="ARBA00004496"/>
    </source>
</evidence>
<keyword evidence="5" id="KW-0804">Transcription</keyword>
<dbReference type="PRINTS" id="PR00040">
    <property type="entry name" value="HTHMERR"/>
</dbReference>
<dbReference type="Pfam" id="PF00376">
    <property type="entry name" value="MerR"/>
    <property type="match status" value="1"/>
</dbReference>
<name>A0ABS3CYF7_9ALTE</name>
<dbReference type="Proteomes" id="UP000663992">
    <property type="component" value="Unassembled WGS sequence"/>
</dbReference>
<proteinExistence type="predicted"/>
<comment type="caution">
    <text evidence="7">The sequence shown here is derived from an EMBL/GenBank/DDBJ whole genome shotgun (WGS) entry which is preliminary data.</text>
</comment>
<evidence type="ECO:0000313" key="8">
    <source>
        <dbReference type="Proteomes" id="UP000663992"/>
    </source>
</evidence>
<comment type="subcellular location">
    <subcellularLocation>
        <location evidence="1">Cytoplasm</location>
    </subcellularLocation>
</comment>
<dbReference type="PANTHER" id="PTHR30204:SF94">
    <property type="entry name" value="HEAVY METAL-DEPENDENT TRANSCRIPTIONAL REGULATOR HI_0293-RELATED"/>
    <property type="match status" value="1"/>
</dbReference>
<sequence>MTKLLTIGEAAKASGLSAKMIRHYEQSGLLDTPPRTEAGYRLYNTQQLRQLNFIRRGRQLGFSLEEIHSLLNLWRDPGRESREVKHIAEKHLQDVAQKIAELQQIQGVLEKLANQCCGNSNPDCAILDSLAGPESMV</sequence>
<dbReference type="InterPro" id="IPR011789">
    <property type="entry name" value="CueR"/>
</dbReference>
<evidence type="ECO:0000313" key="7">
    <source>
        <dbReference type="EMBL" id="MBN7822163.1"/>
    </source>
</evidence>
<protein>
    <submittedName>
        <fullName evidence="7">Cu(I)-responsive transcriptional regulator</fullName>
    </submittedName>
</protein>
<evidence type="ECO:0000256" key="2">
    <source>
        <dbReference type="ARBA" id="ARBA00022490"/>
    </source>
</evidence>
<reference evidence="7 8" key="1">
    <citation type="submission" date="2021-03" db="EMBL/GenBank/DDBJ databases">
        <title>novel species isolated from a fishpond in China.</title>
        <authorList>
            <person name="Lu H."/>
            <person name="Cai Z."/>
        </authorList>
    </citation>
    <scope>NUCLEOTIDE SEQUENCE [LARGE SCALE GENOMIC DNA]</scope>
    <source>
        <strain evidence="7 8">Y57</strain>
    </source>
</reference>
<keyword evidence="8" id="KW-1185">Reference proteome</keyword>
<dbReference type="InterPro" id="IPR000551">
    <property type="entry name" value="MerR-type_HTH_dom"/>
</dbReference>
<dbReference type="RefSeq" id="WP_206596114.1">
    <property type="nucleotide sequence ID" value="NZ_JAFKCS010000032.1"/>
</dbReference>
<keyword evidence="4" id="KW-0238">DNA-binding</keyword>
<evidence type="ECO:0000256" key="3">
    <source>
        <dbReference type="ARBA" id="ARBA00023015"/>
    </source>
</evidence>
<dbReference type="Gene3D" id="1.10.1660.10">
    <property type="match status" value="1"/>
</dbReference>
<dbReference type="EMBL" id="JAFKCS010000032">
    <property type="protein sequence ID" value="MBN7822163.1"/>
    <property type="molecule type" value="Genomic_DNA"/>
</dbReference>
<keyword evidence="3" id="KW-0805">Transcription regulation</keyword>
<evidence type="ECO:0000259" key="6">
    <source>
        <dbReference type="PROSITE" id="PS50937"/>
    </source>
</evidence>
<evidence type="ECO:0000256" key="5">
    <source>
        <dbReference type="ARBA" id="ARBA00023163"/>
    </source>
</evidence>
<evidence type="ECO:0000256" key="4">
    <source>
        <dbReference type="ARBA" id="ARBA00023125"/>
    </source>
</evidence>
<keyword evidence="2" id="KW-0963">Cytoplasm</keyword>